<sequence length="82" mass="9727">MRPVELREQLTSELARRCREAIKEDLKERRAAVLAEATEAGRSFRNTCRDFANRKTKTTALQRPDRTTSSFRRVMEKFIYDF</sequence>
<dbReference type="AlphaFoldDB" id="A0A016S8E0"/>
<reference evidence="2" key="1">
    <citation type="journal article" date="2015" name="Nat. Genet.">
        <title>The genome and transcriptome of the zoonotic hookworm Ancylostoma ceylanicum identify infection-specific gene families.</title>
        <authorList>
            <person name="Schwarz E.M."/>
            <person name="Hu Y."/>
            <person name="Antoshechkin I."/>
            <person name="Miller M.M."/>
            <person name="Sternberg P.W."/>
            <person name="Aroian R.V."/>
        </authorList>
    </citation>
    <scope>NUCLEOTIDE SEQUENCE</scope>
    <source>
        <strain evidence="2">HY135</strain>
    </source>
</reference>
<name>A0A016S8E0_9BILA</name>
<dbReference type="OrthoDB" id="5865375at2759"/>
<evidence type="ECO:0000313" key="2">
    <source>
        <dbReference type="Proteomes" id="UP000024635"/>
    </source>
</evidence>
<protein>
    <submittedName>
        <fullName evidence="1">Uncharacterized protein</fullName>
    </submittedName>
</protein>
<comment type="caution">
    <text evidence="1">The sequence shown here is derived from an EMBL/GenBank/DDBJ whole genome shotgun (WGS) entry which is preliminary data.</text>
</comment>
<proteinExistence type="predicted"/>
<keyword evidence="2" id="KW-1185">Reference proteome</keyword>
<dbReference type="Proteomes" id="UP000024635">
    <property type="component" value="Unassembled WGS sequence"/>
</dbReference>
<dbReference type="EMBL" id="JARK01001612">
    <property type="protein sequence ID" value="EYB86587.1"/>
    <property type="molecule type" value="Genomic_DNA"/>
</dbReference>
<evidence type="ECO:0000313" key="1">
    <source>
        <dbReference type="EMBL" id="EYB86587.1"/>
    </source>
</evidence>
<gene>
    <name evidence="1" type="primary">Acey_s0276.g1085</name>
    <name evidence="1" type="ORF">Y032_0276g1085</name>
</gene>
<accession>A0A016S8E0</accession>
<organism evidence="1 2">
    <name type="scientific">Ancylostoma ceylanicum</name>
    <dbReference type="NCBI Taxonomy" id="53326"/>
    <lineage>
        <taxon>Eukaryota</taxon>
        <taxon>Metazoa</taxon>
        <taxon>Ecdysozoa</taxon>
        <taxon>Nematoda</taxon>
        <taxon>Chromadorea</taxon>
        <taxon>Rhabditida</taxon>
        <taxon>Rhabditina</taxon>
        <taxon>Rhabditomorpha</taxon>
        <taxon>Strongyloidea</taxon>
        <taxon>Ancylostomatidae</taxon>
        <taxon>Ancylostomatinae</taxon>
        <taxon>Ancylostoma</taxon>
    </lineage>
</organism>